<sequence length="233" mass="26747">MNPRYFKIQSVAISDNYQYPRPLIDLPDPSRERFLHVLGICLDQGNMGDLLVKVSKPASMNVLASIYKGLIGRAFFKRLTLIYAGVESQEFLEDQVNNNFRLSDVNVDSSRITEATHWPESTIPILVKAMLNPKIQVVVAKPFVLDFEIYDQVVQAWMANGTIRKCLSSDLKSIPETLPDYYIQRSSPRYGISYALLVRHPTIKDYWLTWEISTGLPLGSWNFRIFDVSVRRI</sequence>
<name>A0A4U5P080_STECR</name>
<protein>
    <submittedName>
        <fullName evidence="1">Uncharacterized protein</fullName>
    </submittedName>
</protein>
<proteinExistence type="predicted"/>
<gene>
    <name evidence="1" type="ORF">L596_013244</name>
</gene>
<reference evidence="1 2" key="1">
    <citation type="journal article" date="2015" name="Genome Biol.">
        <title>Comparative genomics of Steinernema reveals deeply conserved gene regulatory networks.</title>
        <authorList>
            <person name="Dillman A.R."/>
            <person name="Macchietto M."/>
            <person name="Porter C.F."/>
            <person name="Rogers A."/>
            <person name="Williams B."/>
            <person name="Antoshechkin I."/>
            <person name="Lee M.M."/>
            <person name="Goodwin Z."/>
            <person name="Lu X."/>
            <person name="Lewis E.E."/>
            <person name="Goodrich-Blair H."/>
            <person name="Stock S.P."/>
            <person name="Adams B.J."/>
            <person name="Sternberg P.W."/>
            <person name="Mortazavi A."/>
        </authorList>
    </citation>
    <scope>NUCLEOTIDE SEQUENCE [LARGE SCALE GENOMIC DNA]</scope>
    <source>
        <strain evidence="1 2">ALL</strain>
    </source>
</reference>
<organism evidence="1 2">
    <name type="scientific">Steinernema carpocapsae</name>
    <name type="common">Entomopathogenic nematode</name>
    <dbReference type="NCBI Taxonomy" id="34508"/>
    <lineage>
        <taxon>Eukaryota</taxon>
        <taxon>Metazoa</taxon>
        <taxon>Ecdysozoa</taxon>
        <taxon>Nematoda</taxon>
        <taxon>Chromadorea</taxon>
        <taxon>Rhabditida</taxon>
        <taxon>Tylenchina</taxon>
        <taxon>Panagrolaimomorpha</taxon>
        <taxon>Strongyloidoidea</taxon>
        <taxon>Steinernematidae</taxon>
        <taxon>Steinernema</taxon>
    </lineage>
</organism>
<dbReference type="EMBL" id="AZBU02000003">
    <property type="protein sequence ID" value="TKR89091.1"/>
    <property type="molecule type" value="Genomic_DNA"/>
</dbReference>
<comment type="caution">
    <text evidence="1">The sequence shown here is derived from an EMBL/GenBank/DDBJ whole genome shotgun (WGS) entry which is preliminary data.</text>
</comment>
<reference evidence="1 2" key="2">
    <citation type="journal article" date="2019" name="G3 (Bethesda)">
        <title>Hybrid Assembly of the Genome of the Entomopathogenic Nematode Steinernema carpocapsae Identifies the X-Chromosome.</title>
        <authorList>
            <person name="Serra L."/>
            <person name="Macchietto M."/>
            <person name="Macias-Munoz A."/>
            <person name="McGill C.J."/>
            <person name="Rodriguez I.M."/>
            <person name="Rodriguez B."/>
            <person name="Murad R."/>
            <person name="Mortazavi A."/>
        </authorList>
    </citation>
    <scope>NUCLEOTIDE SEQUENCE [LARGE SCALE GENOMIC DNA]</scope>
    <source>
        <strain evidence="1 2">ALL</strain>
    </source>
</reference>
<evidence type="ECO:0000313" key="1">
    <source>
        <dbReference type="EMBL" id="TKR89091.1"/>
    </source>
</evidence>
<dbReference type="Proteomes" id="UP000298663">
    <property type="component" value="Unassembled WGS sequence"/>
</dbReference>
<dbReference type="AlphaFoldDB" id="A0A4U5P080"/>
<evidence type="ECO:0000313" key="2">
    <source>
        <dbReference type="Proteomes" id="UP000298663"/>
    </source>
</evidence>
<keyword evidence="2" id="KW-1185">Reference proteome</keyword>
<accession>A0A4U5P080</accession>